<dbReference type="InterPro" id="IPR050766">
    <property type="entry name" value="Bact_Lucif_Oxidored"/>
</dbReference>
<dbReference type="AlphaFoldDB" id="A0A0D8J9D8"/>
<dbReference type="PATRIC" id="fig|1544798.3.peg.3693"/>
<dbReference type="InterPro" id="IPR019949">
    <property type="entry name" value="CmoO-like"/>
</dbReference>
<evidence type="ECO:0000313" key="5">
    <source>
        <dbReference type="Proteomes" id="UP000032544"/>
    </source>
</evidence>
<dbReference type="Pfam" id="PF00296">
    <property type="entry name" value="Bac_luciferase"/>
    <property type="match status" value="1"/>
</dbReference>
<dbReference type="InterPro" id="IPR011251">
    <property type="entry name" value="Luciferase-like_dom"/>
</dbReference>
<dbReference type="EMBL" id="JRHC01000005">
    <property type="protein sequence ID" value="KJF42393.1"/>
    <property type="molecule type" value="Genomic_DNA"/>
</dbReference>
<dbReference type="PANTHER" id="PTHR30137">
    <property type="entry name" value="LUCIFERASE-LIKE MONOOXYGENASE"/>
    <property type="match status" value="1"/>
</dbReference>
<gene>
    <name evidence="4" type="ORF">LH29_17630</name>
</gene>
<dbReference type="RefSeq" id="WP_045032046.1">
    <property type="nucleotide sequence ID" value="NZ_JRHC01000005.1"/>
</dbReference>
<sequence length="336" mass="37173">MTDRKQLAFSVLDLAPVAEGSTPADALRNSLELAQHTEQLGYSRYWVAEHHNIISVASAATSIIIGYIAAGTKNIRVGSGGIMLPNHSPLIVSEQFGTLAALYPNRIDLGLGRAPGTDPVTAAELRYDRMRAAQDFPNEVRKIQQYFSVENKNSEVRSVLSEGADVPIYILGSSTDSAYLAAELGLPYAFASHFAPQMLIASLRIYRGNFKPSAQLDKPYVIVGSQVVAAETDDEAEYLASTMRRSFMGILTGRRELMQPPTHHLGYEKWGIIKERIDQMLACSLIGGNEKVERELKELVANTNADEIIVSSHIYDQQKRLDSYRIFSEVVKGFEY</sequence>
<dbReference type="CDD" id="cd00347">
    <property type="entry name" value="Flavin_utilizing_monoxygenases"/>
    <property type="match status" value="2"/>
</dbReference>
<evidence type="ECO:0000256" key="2">
    <source>
        <dbReference type="ARBA" id="ARBA00074555"/>
    </source>
</evidence>
<evidence type="ECO:0000259" key="3">
    <source>
        <dbReference type="Pfam" id="PF00296"/>
    </source>
</evidence>
<evidence type="ECO:0000313" key="4">
    <source>
        <dbReference type="EMBL" id="KJF42393.1"/>
    </source>
</evidence>
<dbReference type="Proteomes" id="UP000032544">
    <property type="component" value="Unassembled WGS sequence"/>
</dbReference>
<dbReference type="Gene3D" id="3.20.20.30">
    <property type="entry name" value="Luciferase-like domain"/>
    <property type="match status" value="1"/>
</dbReference>
<dbReference type="NCBIfam" id="TIGR03558">
    <property type="entry name" value="oxido_grp_1"/>
    <property type="match status" value="1"/>
</dbReference>
<dbReference type="InterPro" id="IPR036661">
    <property type="entry name" value="Luciferase-like_sf"/>
</dbReference>
<reference evidence="4 5" key="1">
    <citation type="submission" date="2014-09" db="EMBL/GenBank/DDBJ databases">
        <title>Draft Genome Sequence of Draconibacterium sp. JN14CK-3.</title>
        <authorList>
            <person name="Dong C."/>
            <person name="Lai Q."/>
            <person name="Shao Z."/>
        </authorList>
    </citation>
    <scope>NUCLEOTIDE SEQUENCE [LARGE SCALE GENOMIC DNA]</scope>
    <source>
        <strain evidence="4 5">JN14CK-3</strain>
    </source>
</reference>
<proteinExistence type="predicted"/>
<dbReference type="PANTHER" id="PTHR30137:SF6">
    <property type="entry name" value="LUCIFERASE-LIKE MONOOXYGENASE"/>
    <property type="match status" value="1"/>
</dbReference>
<comment type="caution">
    <text evidence="4">The sequence shown here is derived from an EMBL/GenBank/DDBJ whole genome shotgun (WGS) entry which is preliminary data.</text>
</comment>
<protein>
    <recommendedName>
        <fullName evidence="2">Luciferase-like monooxygenase</fullName>
    </recommendedName>
</protein>
<dbReference type="SUPFAM" id="SSF51679">
    <property type="entry name" value="Bacterial luciferase-like"/>
    <property type="match status" value="1"/>
</dbReference>
<evidence type="ECO:0000256" key="1">
    <source>
        <dbReference type="ARBA" id="ARBA00007789"/>
    </source>
</evidence>
<organism evidence="4 5">
    <name type="scientific">Draconibacterium sediminis</name>
    <dbReference type="NCBI Taxonomy" id="1544798"/>
    <lineage>
        <taxon>Bacteria</taxon>
        <taxon>Pseudomonadati</taxon>
        <taxon>Bacteroidota</taxon>
        <taxon>Bacteroidia</taxon>
        <taxon>Marinilabiliales</taxon>
        <taxon>Prolixibacteraceae</taxon>
        <taxon>Draconibacterium</taxon>
    </lineage>
</organism>
<accession>A0A0D8J9D8</accession>
<dbReference type="OrthoDB" id="9780518at2"/>
<name>A0A0D8J9D8_9BACT</name>
<dbReference type="GO" id="GO:0016705">
    <property type="term" value="F:oxidoreductase activity, acting on paired donors, with incorporation or reduction of molecular oxygen"/>
    <property type="evidence" value="ECO:0007669"/>
    <property type="project" value="InterPro"/>
</dbReference>
<dbReference type="STRING" id="1544798.LH29_17630"/>
<dbReference type="FunFam" id="3.20.20.30:FF:000002">
    <property type="entry name" value="LLM class flavin-dependent oxidoreductase"/>
    <property type="match status" value="1"/>
</dbReference>
<comment type="similarity">
    <text evidence="1">To bacterial alkanal monooxygenase alpha and beta chains.</text>
</comment>
<dbReference type="GO" id="GO:0005829">
    <property type="term" value="C:cytosol"/>
    <property type="evidence" value="ECO:0007669"/>
    <property type="project" value="TreeGrafter"/>
</dbReference>
<keyword evidence="5" id="KW-1185">Reference proteome</keyword>
<feature type="domain" description="Luciferase-like" evidence="3">
    <location>
        <begin position="9"/>
        <end position="257"/>
    </location>
</feature>